<evidence type="ECO:0000256" key="9">
    <source>
        <dbReference type="ARBA" id="ARBA00022723"/>
    </source>
</evidence>
<evidence type="ECO:0000256" key="1">
    <source>
        <dbReference type="ARBA" id="ARBA00000491"/>
    </source>
</evidence>
<evidence type="ECO:0000256" key="6">
    <source>
        <dbReference type="ARBA" id="ARBA00022430"/>
    </source>
</evidence>
<dbReference type="RefSeq" id="WP_377392181.1">
    <property type="nucleotide sequence ID" value="NZ_JBHSAN010000028.1"/>
</dbReference>
<keyword evidence="6" id="KW-0432">Leucine biosynthesis</keyword>
<protein>
    <recommendedName>
        <fullName evidence="5">3-isopropylmalate dehydratase</fullName>
        <ecNumber evidence="5">4.2.1.33</ecNumber>
    </recommendedName>
</protein>
<dbReference type="EC" id="4.2.1.33" evidence="5"/>
<sequence length="472" mass="50548">MPATLFEKVWSRHVVRDLGDGFALLFVDRHMINDVVGRGLLTLNRRGLAVCHPELTFAGADHTVATLWNATDDERTSANPFVTNLRDNARRHGFRLFDTDDPDFGIIHIVAAEQGIALPGATVACGDSHTCTLGALGALAWGLGQSDVVHILATQTMVLRKPKTMRITVDGQLSPGVTAKDLVLYMISRIGVHGGAGYAVEFAGEAIHALPMEGRFTVCNMSIEFGARFGMIAPDDVTVAYLDGSPHGPQGEDWQRAVEDWHSLPTDPGATFDRELRFDARDVTPQISWGITPAQTIGIDEAVPSAPSDEHTVRATHEAALSYVDLTEGQRLAGVDVDMVFIGSCVNARLSDLRAAADVVRGKRVAEHVTAWVSPGSERVRREAEAEGLDQVFLEAGFGWGRAGCSMCAGAGDQMRETGRPGQRIVSTTNRNFIGRQGPDVRTHLASPATAAAAAIAGHIVDPRTVTGATHA</sequence>
<evidence type="ECO:0000256" key="3">
    <source>
        <dbReference type="ARBA" id="ARBA00002695"/>
    </source>
</evidence>
<evidence type="ECO:0000313" key="15">
    <source>
        <dbReference type="EMBL" id="MFD2800637.1"/>
    </source>
</evidence>
<keyword evidence="7" id="KW-0004">4Fe-4S</keyword>
<keyword evidence="11" id="KW-0411">Iron-sulfur</keyword>
<keyword evidence="9" id="KW-0479">Metal-binding</keyword>
<organism evidence="15 16">
    <name type="scientific">Prauserella oleivorans</name>
    <dbReference type="NCBI Taxonomy" id="1478153"/>
    <lineage>
        <taxon>Bacteria</taxon>
        <taxon>Bacillati</taxon>
        <taxon>Actinomycetota</taxon>
        <taxon>Actinomycetes</taxon>
        <taxon>Pseudonocardiales</taxon>
        <taxon>Pseudonocardiaceae</taxon>
        <taxon>Prauserella</taxon>
    </lineage>
</organism>
<dbReference type="Pfam" id="PF00330">
    <property type="entry name" value="Aconitase"/>
    <property type="match status" value="1"/>
</dbReference>
<comment type="cofactor">
    <cofactor evidence="2">
        <name>[4Fe-4S] cluster</name>
        <dbReference type="ChEBI" id="CHEBI:49883"/>
    </cofactor>
</comment>
<dbReference type="Proteomes" id="UP001597478">
    <property type="component" value="Unassembled WGS sequence"/>
</dbReference>
<evidence type="ECO:0000256" key="8">
    <source>
        <dbReference type="ARBA" id="ARBA00022605"/>
    </source>
</evidence>
<comment type="pathway">
    <text evidence="4">Amino-acid biosynthesis; L-leucine biosynthesis; L-leucine from 3-methyl-2-oxobutanoate: step 2/4.</text>
</comment>
<dbReference type="InterPro" id="IPR015931">
    <property type="entry name" value="Acnase/IPM_dHydase_lsu_aba_1/3"/>
</dbReference>
<name>A0ABW5W9R3_9PSEU</name>
<dbReference type="Gene3D" id="3.30.499.10">
    <property type="entry name" value="Aconitase, domain 3"/>
    <property type="match status" value="2"/>
</dbReference>
<evidence type="ECO:0000256" key="13">
    <source>
        <dbReference type="ARBA" id="ARBA00023304"/>
    </source>
</evidence>
<keyword evidence="16" id="KW-1185">Reference proteome</keyword>
<evidence type="ECO:0000313" key="16">
    <source>
        <dbReference type="Proteomes" id="UP001597478"/>
    </source>
</evidence>
<dbReference type="NCBIfam" id="NF009116">
    <property type="entry name" value="PRK12466.1"/>
    <property type="match status" value="1"/>
</dbReference>
<dbReference type="PANTHER" id="PTHR43822:SF9">
    <property type="entry name" value="3-ISOPROPYLMALATE DEHYDRATASE"/>
    <property type="match status" value="1"/>
</dbReference>
<keyword evidence="12" id="KW-0456">Lyase</keyword>
<keyword evidence="8" id="KW-0028">Amino-acid biosynthesis</keyword>
<evidence type="ECO:0000256" key="2">
    <source>
        <dbReference type="ARBA" id="ARBA00001966"/>
    </source>
</evidence>
<dbReference type="SUPFAM" id="SSF53732">
    <property type="entry name" value="Aconitase iron-sulfur domain"/>
    <property type="match status" value="1"/>
</dbReference>
<dbReference type="InterPro" id="IPR036008">
    <property type="entry name" value="Aconitase_4Fe-4S_dom"/>
</dbReference>
<keyword evidence="13" id="KW-0100">Branched-chain amino acid biosynthesis</keyword>
<evidence type="ECO:0000256" key="7">
    <source>
        <dbReference type="ARBA" id="ARBA00022485"/>
    </source>
</evidence>
<feature type="domain" description="Aconitase/3-isopropylmalate dehydratase large subunit alpha/beta/alpha" evidence="14">
    <location>
        <begin position="7"/>
        <end position="458"/>
    </location>
</feature>
<dbReference type="InterPro" id="IPR001030">
    <property type="entry name" value="Acoase/IPM_deHydtase_lsu_aba"/>
</dbReference>
<keyword evidence="10" id="KW-0408">Iron</keyword>
<comment type="function">
    <text evidence="3">Catalyzes the isomerization between 2-isopropylmalate and 3-isopropylmalate, via the formation of 2-isopropylmaleate.</text>
</comment>
<reference evidence="16" key="1">
    <citation type="journal article" date="2019" name="Int. J. Syst. Evol. Microbiol.">
        <title>The Global Catalogue of Microorganisms (GCM) 10K type strain sequencing project: providing services to taxonomists for standard genome sequencing and annotation.</title>
        <authorList>
            <consortium name="The Broad Institute Genomics Platform"/>
            <consortium name="The Broad Institute Genome Sequencing Center for Infectious Disease"/>
            <person name="Wu L."/>
            <person name="Ma J."/>
        </authorList>
    </citation>
    <scope>NUCLEOTIDE SEQUENCE [LARGE SCALE GENOMIC DNA]</scope>
    <source>
        <strain evidence="16">IBRC-M 10906</strain>
    </source>
</reference>
<dbReference type="EMBL" id="JBHUOF010000019">
    <property type="protein sequence ID" value="MFD2800637.1"/>
    <property type="molecule type" value="Genomic_DNA"/>
</dbReference>
<comment type="caution">
    <text evidence="15">The sequence shown here is derived from an EMBL/GenBank/DDBJ whole genome shotgun (WGS) entry which is preliminary data.</text>
</comment>
<comment type="catalytic activity">
    <reaction evidence="1">
        <text>(2R,3S)-3-isopropylmalate = (2S)-2-isopropylmalate</text>
        <dbReference type="Rhea" id="RHEA:32287"/>
        <dbReference type="ChEBI" id="CHEBI:1178"/>
        <dbReference type="ChEBI" id="CHEBI:35121"/>
        <dbReference type="EC" id="4.2.1.33"/>
    </reaction>
</comment>
<evidence type="ECO:0000256" key="11">
    <source>
        <dbReference type="ARBA" id="ARBA00023014"/>
    </source>
</evidence>
<dbReference type="PRINTS" id="PR00415">
    <property type="entry name" value="ACONITASE"/>
</dbReference>
<gene>
    <name evidence="15" type="ORF">ACFS2C_14680</name>
</gene>
<evidence type="ECO:0000256" key="4">
    <source>
        <dbReference type="ARBA" id="ARBA00004729"/>
    </source>
</evidence>
<evidence type="ECO:0000256" key="5">
    <source>
        <dbReference type="ARBA" id="ARBA00011998"/>
    </source>
</evidence>
<evidence type="ECO:0000256" key="12">
    <source>
        <dbReference type="ARBA" id="ARBA00023239"/>
    </source>
</evidence>
<evidence type="ECO:0000256" key="10">
    <source>
        <dbReference type="ARBA" id="ARBA00023004"/>
    </source>
</evidence>
<dbReference type="NCBIfam" id="NF004016">
    <property type="entry name" value="PRK05478.1"/>
    <property type="match status" value="1"/>
</dbReference>
<evidence type="ECO:0000259" key="14">
    <source>
        <dbReference type="Pfam" id="PF00330"/>
    </source>
</evidence>
<proteinExistence type="predicted"/>
<dbReference type="PANTHER" id="PTHR43822">
    <property type="entry name" value="HOMOACONITASE, MITOCHONDRIAL-RELATED"/>
    <property type="match status" value="1"/>
</dbReference>
<dbReference type="InterPro" id="IPR050067">
    <property type="entry name" value="IPM_dehydratase_rel_enz"/>
</dbReference>
<accession>A0ABW5W9R3</accession>